<evidence type="ECO:0000313" key="2">
    <source>
        <dbReference type="Proteomes" id="UP001652663"/>
    </source>
</evidence>
<name>A0ABM4RGM9_BOSIN</name>
<proteinExistence type="predicted"/>
<feature type="region of interest" description="Disordered" evidence="1">
    <location>
        <begin position="42"/>
        <end position="209"/>
    </location>
</feature>
<gene>
    <name evidence="3" type="primary">LOC139179354</name>
</gene>
<feature type="compositionally biased region" description="Basic and acidic residues" evidence="1">
    <location>
        <begin position="86"/>
        <end position="107"/>
    </location>
</feature>
<dbReference type="Proteomes" id="UP001652663">
    <property type="component" value="Chromosome 24"/>
</dbReference>
<protein>
    <submittedName>
        <fullName evidence="3">Uncharacterized protein</fullName>
    </submittedName>
</protein>
<evidence type="ECO:0000256" key="1">
    <source>
        <dbReference type="SAM" id="MobiDB-lite"/>
    </source>
</evidence>
<accession>A0ABM4RGM9</accession>
<dbReference type="GeneID" id="139179354"/>
<reference evidence="3" key="1">
    <citation type="submission" date="2025-08" db="UniProtKB">
        <authorList>
            <consortium name="RefSeq"/>
        </authorList>
    </citation>
    <scope>IDENTIFICATION</scope>
    <source>
        <tissue evidence="3">Blood</tissue>
    </source>
</reference>
<feature type="compositionally biased region" description="Basic and acidic residues" evidence="1">
    <location>
        <begin position="51"/>
        <end position="68"/>
    </location>
</feature>
<sequence length="262" mass="28170">MQASTPVSTAAFKGLNVSQKHVWAVALLQRLTEHSPLEGGLAELPSAAEWSDPRGSEKQDAARFRGKSELGGSRPLPTGVLGRASQRLENRPTDRVSRTPAHCEGRGDLCPPRGARAAHHAKEAPPTAPPPEASTPVTSGPEPGGAARRHLRVTPQSDQQNVSLAAGSRGLRRPASHPPATPSLQPGSCVPSSRRPPHAARGTPGLGIPGQATRALRKWRHSARVAWRRFRKQSRGWLVAQHFKSCISCKLLEDWPSLVAQW</sequence>
<keyword evidence="2" id="KW-1185">Reference proteome</keyword>
<dbReference type="RefSeq" id="XP_070634700.1">
    <property type="nucleotide sequence ID" value="XM_070778599.1"/>
</dbReference>
<feature type="compositionally biased region" description="Polar residues" evidence="1">
    <location>
        <begin position="154"/>
        <end position="163"/>
    </location>
</feature>
<organism evidence="2 3">
    <name type="scientific">Bos indicus</name>
    <name type="common">Zebu</name>
    <dbReference type="NCBI Taxonomy" id="9915"/>
    <lineage>
        <taxon>Eukaryota</taxon>
        <taxon>Metazoa</taxon>
        <taxon>Chordata</taxon>
        <taxon>Craniata</taxon>
        <taxon>Vertebrata</taxon>
        <taxon>Euteleostomi</taxon>
        <taxon>Mammalia</taxon>
        <taxon>Eutheria</taxon>
        <taxon>Laurasiatheria</taxon>
        <taxon>Artiodactyla</taxon>
        <taxon>Ruminantia</taxon>
        <taxon>Pecora</taxon>
        <taxon>Bovidae</taxon>
        <taxon>Bovinae</taxon>
        <taxon>Bos</taxon>
    </lineage>
</organism>
<evidence type="ECO:0000313" key="3">
    <source>
        <dbReference type="RefSeq" id="XP_070634700.1"/>
    </source>
</evidence>